<evidence type="ECO:0000256" key="1">
    <source>
        <dbReference type="SAM" id="MobiDB-lite"/>
    </source>
</evidence>
<dbReference type="AlphaFoldDB" id="A0AAE0N699"/>
<sequence length="128" mass="14419">MCRHIIFSGQCTQCHEHFTWREFSQELSCLEAKNAGVFGLCRRGITEDEQEFDQECAMCEAAMERDGSNPDTEDGQEEAQKIQPAAEAETSGKTNGKTDAKTDTKTERKQAVSDAEKDGRQHKKRRTS</sequence>
<reference evidence="2" key="1">
    <citation type="journal article" date="2023" name="Mol. Phylogenet. Evol.">
        <title>Genome-scale phylogeny and comparative genomics of the fungal order Sordariales.</title>
        <authorList>
            <person name="Hensen N."/>
            <person name="Bonometti L."/>
            <person name="Westerberg I."/>
            <person name="Brannstrom I.O."/>
            <person name="Guillou S."/>
            <person name="Cros-Aarteil S."/>
            <person name="Calhoun S."/>
            <person name="Haridas S."/>
            <person name="Kuo A."/>
            <person name="Mondo S."/>
            <person name="Pangilinan J."/>
            <person name="Riley R."/>
            <person name="LaButti K."/>
            <person name="Andreopoulos B."/>
            <person name="Lipzen A."/>
            <person name="Chen C."/>
            <person name="Yan M."/>
            <person name="Daum C."/>
            <person name="Ng V."/>
            <person name="Clum A."/>
            <person name="Steindorff A."/>
            <person name="Ohm R.A."/>
            <person name="Martin F."/>
            <person name="Silar P."/>
            <person name="Natvig D.O."/>
            <person name="Lalanne C."/>
            <person name="Gautier V."/>
            <person name="Ament-Velasquez S.L."/>
            <person name="Kruys A."/>
            <person name="Hutchinson M.I."/>
            <person name="Powell A.J."/>
            <person name="Barry K."/>
            <person name="Miller A.N."/>
            <person name="Grigoriev I.V."/>
            <person name="Debuchy R."/>
            <person name="Gladieux P."/>
            <person name="Hiltunen Thoren M."/>
            <person name="Johannesson H."/>
        </authorList>
    </citation>
    <scope>NUCLEOTIDE SEQUENCE</scope>
    <source>
        <strain evidence="2">CBS 958.72</strain>
    </source>
</reference>
<name>A0AAE0N699_9PEZI</name>
<gene>
    <name evidence="2" type="ORF">B0T24DRAFT_304414</name>
</gene>
<feature type="compositionally biased region" description="Basic and acidic residues" evidence="1">
    <location>
        <begin position="96"/>
        <end position="119"/>
    </location>
</feature>
<keyword evidence="3" id="KW-1185">Reference proteome</keyword>
<comment type="caution">
    <text evidence="2">The sequence shown here is derived from an EMBL/GenBank/DDBJ whole genome shotgun (WGS) entry which is preliminary data.</text>
</comment>
<feature type="region of interest" description="Disordered" evidence="1">
    <location>
        <begin position="61"/>
        <end position="128"/>
    </location>
</feature>
<dbReference type="Proteomes" id="UP001287356">
    <property type="component" value="Unassembled WGS sequence"/>
</dbReference>
<organism evidence="2 3">
    <name type="scientific">Lasiosphaeria ovina</name>
    <dbReference type="NCBI Taxonomy" id="92902"/>
    <lineage>
        <taxon>Eukaryota</taxon>
        <taxon>Fungi</taxon>
        <taxon>Dikarya</taxon>
        <taxon>Ascomycota</taxon>
        <taxon>Pezizomycotina</taxon>
        <taxon>Sordariomycetes</taxon>
        <taxon>Sordariomycetidae</taxon>
        <taxon>Sordariales</taxon>
        <taxon>Lasiosphaeriaceae</taxon>
        <taxon>Lasiosphaeria</taxon>
    </lineage>
</organism>
<dbReference type="EMBL" id="JAULSN010000005">
    <property type="protein sequence ID" value="KAK3371009.1"/>
    <property type="molecule type" value="Genomic_DNA"/>
</dbReference>
<reference evidence="2" key="2">
    <citation type="submission" date="2023-06" db="EMBL/GenBank/DDBJ databases">
        <authorList>
            <consortium name="Lawrence Berkeley National Laboratory"/>
            <person name="Haridas S."/>
            <person name="Hensen N."/>
            <person name="Bonometti L."/>
            <person name="Westerberg I."/>
            <person name="Brannstrom I.O."/>
            <person name="Guillou S."/>
            <person name="Cros-Aarteil S."/>
            <person name="Calhoun S."/>
            <person name="Kuo A."/>
            <person name="Mondo S."/>
            <person name="Pangilinan J."/>
            <person name="Riley R."/>
            <person name="Labutti K."/>
            <person name="Andreopoulos B."/>
            <person name="Lipzen A."/>
            <person name="Chen C."/>
            <person name="Yanf M."/>
            <person name="Daum C."/>
            <person name="Ng V."/>
            <person name="Clum A."/>
            <person name="Steindorff A."/>
            <person name="Ohm R."/>
            <person name="Martin F."/>
            <person name="Silar P."/>
            <person name="Natvig D."/>
            <person name="Lalanne C."/>
            <person name="Gautier V."/>
            <person name="Ament-Velasquez S.L."/>
            <person name="Kruys A."/>
            <person name="Hutchinson M.I."/>
            <person name="Powell A.J."/>
            <person name="Barry K."/>
            <person name="Miller A.N."/>
            <person name="Grigoriev I.V."/>
            <person name="Debuchy R."/>
            <person name="Gladieux P."/>
            <person name="Thoren M.H."/>
            <person name="Johannesson H."/>
        </authorList>
    </citation>
    <scope>NUCLEOTIDE SEQUENCE</scope>
    <source>
        <strain evidence="2">CBS 958.72</strain>
    </source>
</reference>
<proteinExistence type="predicted"/>
<evidence type="ECO:0000313" key="2">
    <source>
        <dbReference type="EMBL" id="KAK3371009.1"/>
    </source>
</evidence>
<evidence type="ECO:0000313" key="3">
    <source>
        <dbReference type="Proteomes" id="UP001287356"/>
    </source>
</evidence>
<accession>A0AAE0N699</accession>
<protein>
    <submittedName>
        <fullName evidence="2">Uncharacterized protein</fullName>
    </submittedName>
</protein>